<dbReference type="PANTHER" id="PTHR11686:SF9">
    <property type="entry name" value="RE13973P"/>
    <property type="match status" value="1"/>
</dbReference>
<name>A0A1X6NJK0_PORUM</name>
<feature type="non-terminal residue" evidence="5">
    <location>
        <position position="482"/>
    </location>
</feature>
<dbReference type="Gene3D" id="1.10.246.130">
    <property type="match status" value="1"/>
</dbReference>
<dbReference type="InterPro" id="IPR000101">
    <property type="entry name" value="GGT_peptidase"/>
</dbReference>
<gene>
    <name evidence="5" type="ORF">BU14_2427s0001</name>
</gene>
<sequence length="482" mass="47915">MAPAARRVALAALLAAAATFPAVAGASAATPSRASPSPASPPAPPPYAAAGTAAAVAADVPACSAAGLTVLREWGGAAADAAVLTTLCQGVYAPYASGLGGGGFILATTPKQAAANRTAARRTEVDYWDAREVAPAGATAARYANVTRPQVWSGGLGVGVPGELAGLAALHAARGRLPWARLVRAAAEMADATPVTSQLEVRLAAVNASGRLGAFPALWATYTVVDAAAAGGRRLVRVGDTLRRPALAATLWSIAADGPAAVYGDTPIGRSMADAVVAAGGTLTTADLAVYTVVRRSPVAATFVPPPGAPWAGARLTLLGAPPPSSGGAVLGFLMRLLAATPPLPAAATRGAAATRAAALVEAFQHAFARRTAVGDPAFAPTVAGDVRRLFLSRAAVAAVRPQLWWPRARPADAYRPPSAGDETGGPPAEDRGTTHVSVVDADGAAVAITSSVNFGWGSGVVAPAAGVVMNNQLADFGLATD</sequence>
<feature type="binding site" evidence="2">
    <location>
        <position position="131"/>
    </location>
    <ligand>
        <name>L-glutamate</name>
        <dbReference type="ChEBI" id="CHEBI:29985"/>
    </ligand>
</feature>
<evidence type="ECO:0000313" key="6">
    <source>
        <dbReference type="Proteomes" id="UP000218209"/>
    </source>
</evidence>
<organism evidence="5 6">
    <name type="scientific">Porphyra umbilicalis</name>
    <name type="common">Purple laver</name>
    <name type="synonym">Red alga</name>
    <dbReference type="NCBI Taxonomy" id="2786"/>
    <lineage>
        <taxon>Eukaryota</taxon>
        <taxon>Rhodophyta</taxon>
        <taxon>Bangiophyceae</taxon>
        <taxon>Bangiales</taxon>
        <taxon>Bangiaceae</taxon>
        <taxon>Porphyra</taxon>
    </lineage>
</organism>
<dbReference type="PRINTS" id="PR01210">
    <property type="entry name" value="GGTRANSPTASE"/>
</dbReference>
<feature type="signal peptide" evidence="4">
    <location>
        <begin position="1"/>
        <end position="25"/>
    </location>
</feature>
<dbReference type="AlphaFoldDB" id="A0A1X6NJK0"/>
<dbReference type="GO" id="GO:0006751">
    <property type="term" value="P:glutathione catabolic process"/>
    <property type="evidence" value="ECO:0007669"/>
    <property type="project" value="InterPro"/>
</dbReference>
<dbReference type="InterPro" id="IPR029055">
    <property type="entry name" value="Ntn_hydrolases_N"/>
</dbReference>
<protein>
    <recommendedName>
        <fullName evidence="7">Gamma-glutamyltransferase</fullName>
    </recommendedName>
</protein>
<feature type="binding site" evidence="2">
    <location>
        <position position="476"/>
    </location>
    <ligand>
        <name>L-glutamate</name>
        <dbReference type="ChEBI" id="CHEBI:29985"/>
    </ligand>
</feature>
<dbReference type="GO" id="GO:0036374">
    <property type="term" value="F:glutathione hydrolase activity"/>
    <property type="evidence" value="ECO:0007669"/>
    <property type="project" value="InterPro"/>
</dbReference>
<feature type="binding site" evidence="2">
    <location>
        <begin position="452"/>
        <end position="454"/>
    </location>
    <ligand>
        <name>L-glutamate</name>
        <dbReference type="ChEBI" id="CHEBI:29985"/>
    </ligand>
</feature>
<dbReference type="InterPro" id="IPR043138">
    <property type="entry name" value="GGT_lsub"/>
</dbReference>
<dbReference type="OrthoDB" id="1081007at2759"/>
<dbReference type="InterPro" id="IPR043137">
    <property type="entry name" value="GGT_ssub_C"/>
</dbReference>
<accession>A0A1X6NJK0</accession>
<feature type="active site" description="Nucleophile" evidence="1">
    <location>
        <position position="434"/>
    </location>
</feature>
<dbReference type="SUPFAM" id="SSF56235">
    <property type="entry name" value="N-terminal nucleophile aminohydrolases (Ntn hydrolases)"/>
    <property type="match status" value="1"/>
</dbReference>
<feature type="compositionally biased region" description="Low complexity" evidence="3">
    <location>
        <begin position="411"/>
        <end position="420"/>
    </location>
</feature>
<keyword evidence="6" id="KW-1185">Reference proteome</keyword>
<evidence type="ECO:0008006" key="7">
    <source>
        <dbReference type="Google" id="ProtNLM"/>
    </source>
</evidence>
<evidence type="ECO:0000256" key="1">
    <source>
        <dbReference type="PIRSR" id="PIRSR600101-1"/>
    </source>
</evidence>
<dbReference type="Gene3D" id="3.60.20.40">
    <property type="match status" value="1"/>
</dbReference>
<proteinExistence type="predicted"/>
<feature type="region of interest" description="Disordered" evidence="3">
    <location>
        <begin position="411"/>
        <end position="434"/>
    </location>
</feature>
<evidence type="ECO:0000256" key="3">
    <source>
        <dbReference type="SAM" id="MobiDB-lite"/>
    </source>
</evidence>
<dbReference type="GO" id="GO:0005886">
    <property type="term" value="C:plasma membrane"/>
    <property type="evidence" value="ECO:0007669"/>
    <property type="project" value="TreeGrafter"/>
</dbReference>
<reference evidence="5 6" key="1">
    <citation type="submission" date="2017-03" db="EMBL/GenBank/DDBJ databases">
        <title>WGS assembly of Porphyra umbilicalis.</title>
        <authorList>
            <person name="Brawley S.H."/>
            <person name="Blouin N.A."/>
            <person name="Ficko-Blean E."/>
            <person name="Wheeler G.L."/>
            <person name="Lohr M."/>
            <person name="Goodson H.V."/>
            <person name="Jenkins J.W."/>
            <person name="Blaby-Haas C.E."/>
            <person name="Helliwell K.E."/>
            <person name="Chan C."/>
            <person name="Marriage T."/>
            <person name="Bhattacharya D."/>
            <person name="Klein A.S."/>
            <person name="Badis Y."/>
            <person name="Brodie J."/>
            <person name="Cao Y."/>
            <person name="Collen J."/>
            <person name="Dittami S.M."/>
            <person name="Gachon C.M."/>
            <person name="Green B.R."/>
            <person name="Karpowicz S."/>
            <person name="Kim J.W."/>
            <person name="Kudahl U."/>
            <person name="Lin S."/>
            <person name="Michel G."/>
            <person name="Mittag M."/>
            <person name="Olson B.J."/>
            <person name="Pangilinan J."/>
            <person name="Peng Y."/>
            <person name="Qiu H."/>
            <person name="Shu S."/>
            <person name="Singer J.T."/>
            <person name="Smith A.G."/>
            <person name="Sprecher B.N."/>
            <person name="Wagner V."/>
            <person name="Wang W."/>
            <person name="Wang Z.-Y."/>
            <person name="Yan J."/>
            <person name="Yarish C."/>
            <person name="Zoeuner-Riek S."/>
            <person name="Zhuang Y."/>
            <person name="Zou Y."/>
            <person name="Lindquist E.A."/>
            <person name="Grimwood J."/>
            <person name="Barry K."/>
            <person name="Rokhsar D.S."/>
            <person name="Schmutz J."/>
            <person name="Stiller J.W."/>
            <person name="Grossman A.R."/>
            <person name="Prochnik S.E."/>
        </authorList>
    </citation>
    <scope>NUCLEOTIDE SEQUENCE [LARGE SCALE GENOMIC DNA]</scope>
    <source>
        <strain evidence="5">4086291</strain>
    </source>
</reference>
<dbReference type="Proteomes" id="UP000218209">
    <property type="component" value="Unassembled WGS sequence"/>
</dbReference>
<evidence type="ECO:0000256" key="4">
    <source>
        <dbReference type="SAM" id="SignalP"/>
    </source>
</evidence>
<keyword evidence="4" id="KW-0732">Signal</keyword>
<dbReference type="PANTHER" id="PTHR11686">
    <property type="entry name" value="GAMMA GLUTAMYL TRANSPEPTIDASE"/>
    <property type="match status" value="1"/>
</dbReference>
<evidence type="ECO:0000313" key="5">
    <source>
        <dbReference type="EMBL" id="OSX68656.1"/>
    </source>
</evidence>
<dbReference type="Pfam" id="PF01019">
    <property type="entry name" value="G_glu_transpept"/>
    <property type="match status" value="1"/>
</dbReference>
<dbReference type="EMBL" id="KV920234">
    <property type="protein sequence ID" value="OSX68656.1"/>
    <property type="molecule type" value="Genomic_DNA"/>
</dbReference>
<feature type="chain" id="PRO_5010882549" description="Gamma-glutamyltransferase" evidence="4">
    <location>
        <begin position="26"/>
        <end position="482"/>
    </location>
</feature>
<evidence type="ECO:0000256" key="2">
    <source>
        <dbReference type="PIRSR" id="PIRSR600101-2"/>
    </source>
</evidence>